<evidence type="ECO:0008006" key="3">
    <source>
        <dbReference type="Google" id="ProtNLM"/>
    </source>
</evidence>
<accession>A0A4R1BLN1</accession>
<evidence type="ECO:0000313" key="2">
    <source>
        <dbReference type="Proteomes" id="UP000295443"/>
    </source>
</evidence>
<dbReference type="OrthoDB" id="8561679at2"/>
<reference evidence="1 2" key="1">
    <citation type="submission" date="2019-03" db="EMBL/GenBank/DDBJ databases">
        <title>Genome sequence of Thiobacillaceae bacterium LSR1, a sulfur-oxidizing bacterium isolated from freshwater sediment.</title>
        <authorList>
            <person name="Li S."/>
        </authorList>
    </citation>
    <scope>NUCLEOTIDE SEQUENCE [LARGE SCALE GENOMIC DNA]</scope>
    <source>
        <strain evidence="1 2">LSR1</strain>
    </source>
</reference>
<dbReference type="Proteomes" id="UP000295443">
    <property type="component" value="Unassembled WGS sequence"/>
</dbReference>
<keyword evidence="2" id="KW-1185">Reference proteome</keyword>
<evidence type="ECO:0000313" key="1">
    <source>
        <dbReference type="EMBL" id="TCJ18188.1"/>
    </source>
</evidence>
<dbReference type="RefSeq" id="WP_131444786.1">
    <property type="nucleotide sequence ID" value="NZ_SJZB01000012.1"/>
</dbReference>
<sequence>MLSEALAWLLTPATVRARRLGYLAESIAIAARHRRCRQAWAPHLAASRRALLDSARAAPGRGIALVLGSGHLLDVPLDELAALFGQVWLVDVVHPWPARRAARRYGNVRLISADVTGCLDRLPAWPEPPGLFLAEPGIDWVASVNLLSQLARLPEAWLRTRQASWPADKVAEFGTVLARQHLAWLARFRAPVCVLADLEQVHLDGAGGELERRDLRPLLAGWRLAADWRWDLAPAGELAHGESAYHRVGALYQHGQDEDQDDVGQT</sequence>
<dbReference type="EMBL" id="SJZB01000012">
    <property type="protein sequence ID" value="TCJ18188.1"/>
    <property type="molecule type" value="Genomic_DNA"/>
</dbReference>
<protein>
    <recommendedName>
        <fullName evidence="3">Class I SAM-dependent methyltransferase</fullName>
    </recommendedName>
</protein>
<dbReference type="AlphaFoldDB" id="A0A4R1BLN1"/>
<name>A0A4R1BLN1_9PROT</name>
<organism evidence="1 2">
    <name type="scientific">Parasulfuritortus cantonensis</name>
    <dbReference type="NCBI Taxonomy" id="2528202"/>
    <lineage>
        <taxon>Bacteria</taxon>
        <taxon>Pseudomonadati</taxon>
        <taxon>Pseudomonadota</taxon>
        <taxon>Betaproteobacteria</taxon>
        <taxon>Nitrosomonadales</taxon>
        <taxon>Thiobacillaceae</taxon>
        <taxon>Parasulfuritortus</taxon>
    </lineage>
</organism>
<comment type="caution">
    <text evidence="1">The sequence shown here is derived from an EMBL/GenBank/DDBJ whole genome shotgun (WGS) entry which is preliminary data.</text>
</comment>
<gene>
    <name evidence="1" type="ORF">EZJ19_02835</name>
</gene>
<proteinExistence type="predicted"/>